<sequence>MTLTVTPVNGIGEVSTDTDLVQLVGGSVTLQDGDLVVVTSKIVSKAEGRVVRKDRAAAVAEETVRTVARRGATVIVENHLGLVMAAAGVDASNVEPGTVALLPRDPDASARSLREGLHRRFGRNVAVIIADTAGRPWRHGQTDIAIGVAGVHPLDPHTGLTDGYGNELSVTMPAIADEIAGVAEVASGKLGRRPVVVVRGLDERVLASGVHGPGAAALVRARGEDMFGLGAREAVVAALSGGDPSLFGTPADQGDLVRALDLCGFTASQTVGGLHVAAAADDARLQALILAYGWRAEALPSDPGAAASMLRPRA</sequence>
<keyword evidence="3" id="KW-0547">Nucleotide-binding</keyword>
<name>A0A2T8F519_9ACTN</name>
<evidence type="ECO:0000256" key="2">
    <source>
        <dbReference type="ARBA" id="ARBA00022723"/>
    </source>
</evidence>
<dbReference type="GO" id="GO:0052618">
    <property type="term" value="F:coenzyme F420-0:L-glutamate ligase activity"/>
    <property type="evidence" value="ECO:0007669"/>
    <property type="project" value="TreeGrafter"/>
</dbReference>
<evidence type="ECO:0000256" key="7">
    <source>
        <dbReference type="ARBA" id="ARBA00023211"/>
    </source>
</evidence>
<dbReference type="PANTHER" id="PTHR47917:SF1">
    <property type="entry name" value="COENZYME F420:L-GLUTAMATE LIGASE"/>
    <property type="match status" value="1"/>
</dbReference>
<feature type="domain" description="Coenzyme F420:L-glutamate ligase-like" evidence="8">
    <location>
        <begin position="12"/>
        <end position="200"/>
    </location>
</feature>
<dbReference type="PANTHER" id="PTHR47917">
    <property type="match status" value="1"/>
</dbReference>
<dbReference type="EMBL" id="QDGZ01000013">
    <property type="protein sequence ID" value="PVG80818.1"/>
    <property type="molecule type" value="Genomic_DNA"/>
</dbReference>
<comment type="caution">
    <text evidence="9">The sequence shown here is derived from an EMBL/GenBank/DDBJ whole genome shotgun (WGS) entry which is preliminary data.</text>
</comment>
<keyword evidence="10" id="KW-1185">Reference proteome</keyword>
<dbReference type="Gene3D" id="3.30.1330.100">
    <property type="entry name" value="CofE-like"/>
    <property type="match status" value="2"/>
</dbReference>
<evidence type="ECO:0000256" key="1">
    <source>
        <dbReference type="ARBA" id="ARBA00022598"/>
    </source>
</evidence>
<dbReference type="NCBIfam" id="TIGR01916">
    <property type="entry name" value="F420_cofE"/>
    <property type="match status" value="1"/>
</dbReference>
<dbReference type="GO" id="GO:0046872">
    <property type="term" value="F:metal ion binding"/>
    <property type="evidence" value="ECO:0007669"/>
    <property type="project" value="UniProtKB-KW"/>
</dbReference>
<keyword evidence="4" id="KW-0460">Magnesium</keyword>
<dbReference type="GO" id="GO:0005525">
    <property type="term" value="F:GTP binding"/>
    <property type="evidence" value="ECO:0007669"/>
    <property type="project" value="UniProtKB-KW"/>
</dbReference>
<dbReference type="InterPro" id="IPR002847">
    <property type="entry name" value="F420-0_gamma-glut_ligase-dom"/>
</dbReference>
<gene>
    <name evidence="9" type="primary">cofE</name>
    <name evidence="9" type="ORF">DDE18_21450</name>
</gene>
<proteinExistence type="predicted"/>
<dbReference type="Pfam" id="PF01996">
    <property type="entry name" value="F420_ligase"/>
    <property type="match status" value="1"/>
</dbReference>
<dbReference type="SUPFAM" id="SSF144010">
    <property type="entry name" value="CofE-like"/>
    <property type="match status" value="1"/>
</dbReference>
<evidence type="ECO:0000256" key="3">
    <source>
        <dbReference type="ARBA" id="ARBA00022741"/>
    </source>
</evidence>
<keyword evidence="1 9" id="KW-0436">Ligase</keyword>
<evidence type="ECO:0000259" key="8">
    <source>
        <dbReference type="Pfam" id="PF01996"/>
    </source>
</evidence>
<organism evidence="9 10">
    <name type="scientific">Nocardioides gansuensis</name>
    <dbReference type="NCBI Taxonomy" id="2138300"/>
    <lineage>
        <taxon>Bacteria</taxon>
        <taxon>Bacillati</taxon>
        <taxon>Actinomycetota</taxon>
        <taxon>Actinomycetes</taxon>
        <taxon>Propionibacteriales</taxon>
        <taxon>Nocardioidaceae</taxon>
        <taxon>Nocardioides</taxon>
    </lineage>
</organism>
<evidence type="ECO:0000256" key="4">
    <source>
        <dbReference type="ARBA" id="ARBA00022842"/>
    </source>
</evidence>
<accession>A0A2T8F519</accession>
<dbReference type="InterPro" id="IPR008225">
    <property type="entry name" value="F420-0_g-glutamyl_ligase"/>
</dbReference>
<evidence type="ECO:0000313" key="9">
    <source>
        <dbReference type="EMBL" id="PVG80818.1"/>
    </source>
</evidence>
<dbReference type="Proteomes" id="UP000246018">
    <property type="component" value="Unassembled WGS sequence"/>
</dbReference>
<keyword evidence="5" id="KW-0630">Potassium</keyword>
<keyword evidence="2" id="KW-0479">Metal-binding</keyword>
<protein>
    <submittedName>
        <fullName evidence="9">Coenzyme F420-0:L-glutamate ligase</fullName>
    </submittedName>
</protein>
<evidence type="ECO:0000256" key="5">
    <source>
        <dbReference type="ARBA" id="ARBA00022958"/>
    </source>
</evidence>
<dbReference type="AlphaFoldDB" id="A0A2T8F519"/>
<dbReference type="OrthoDB" id="9788295at2"/>
<evidence type="ECO:0000256" key="6">
    <source>
        <dbReference type="ARBA" id="ARBA00023134"/>
    </source>
</evidence>
<dbReference type="RefSeq" id="WP_116574449.1">
    <property type="nucleotide sequence ID" value="NZ_QDGZ01000013.1"/>
</dbReference>
<reference evidence="9 10" key="1">
    <citation type="submission" date="2018-04" db="EMBL/GenBank/DDBJ databases">
        <title>Genome of Nocardioides gansuensis WSJ-1.</title>
        <authorList>
            <person name="Wu S."/>
            <person name="Wang G."/>
        </authorList>
    </citation>
    <scope>NUCLEOTIDE SEQUENCE [LARGE SCALE GENOMIC DNA]</scope>
    <source>
        <strain evidence="9 10">WSJ-1</strain>
    </source>
</reference>
<keyword evidence="6" id="KW-0342">GTP-binding</keyword>
<evidence type="ECO:0000313" key="10">
    <source>
        <dbReference type="Proteomes" id="UP000246018"/>
    </source>
</evidence>
<keyword evidence="7" id="KW-0464">Manganese</keyword>